<dbReference type="InterPro" id="IPR036291">
    <property type="entry name" value="NAD(P)-bd_dom_sf"/>
</dbReference>
<reference evidence="2" key="2">
    <citation type="submission" date="2003-12" db="EMBL/GenBank/DDBJ databases">
        <title>Monterey Bay Coastal Ocean Microbial Observatory environmental clone sequencing.</title>
        <authorList>
            <person name="DeLong E.F."/>
        </authorList>
    </citation>
    <scope>NUCLEOTIDE SEQUENCE</scope>
</reference>
<reference evidence="2" key="1">
    <citation type="submission" date="2003-11" db="EMBL/GenBank/DDBJ databases">
        <authorList>
            <person name="Heidelberg J.F."/>
            <person name="Eisen J.A."/>
            <person name="Nelson W.C."/>
            <person name="DeLong E.F."/>
        </authorList>
    </citation>
    <scope>NUCLEOTIDE SEQUENCE</scope>
</reference>
<organism evidence="2">
    <name type="scientific">uncultured marine bacterium 582</name>
    <dbReference type="NCBI Taxonomy" id="257402"/>
    <lineage>
        <taxon>Bacteria</taxon>
        <taxon>environmental samples</taxon>
    </lineage>
</organism>
<evidence type="ECO:0000259" key="1">
    <source>
        <dbReference type="Pfam" id="PF16363"/>
    </source>
</evidence>
<dbReference type="Pfam" id="PF16363">
    <property type="entry name" value="GDP_Man_Dehyd"/>
    <property type="match status" value="1"/>
</dbReference>
<dbReference type="CDD" id="cd08946">
    <property type="entry name" value="SDR_e"/>
    <property type="match status" value="1"/>
</dbReference>
<protein>
    <recommendedName>
        <fullName evidence="1">NAD(P)-binding domain-containing protein</fullName>
    </recommendedName>
</protein>
<name>Q6SEX1_9BACT</name>
<dbReference type="Gene3D" id="3.40.50.720">
    <property type="entry name" value="NAD(P)-binding Rossmann-like Domain"/>
    <property type="match status" value="1"/>
</dbReference>
<dbReference type="PANTHER" id="PTHR43245:SF13">
    <property type="entry name" value="UDP-D-APIOSE_UDP-D-XYLOSE SYNTHASE 2"/>
    <property type="match status" value="1"/>
</dbReference>
<dbReference type="SUPFAM" id="SSF51735">
    <property type="entry name" value="NAD(P)-binding Rossmann-fold domains"/>
    <property type="match status" value="1"/>
</dbReference>
<dbReference type="InterPro" id="IPR016040">
    <property type="entry name" value="NAD(P)-bd_dom"/>
</dbReference>
<dbReference type="AlphaFoldDB" id="Q6SEX1"/>
<evidence type="ECO:0000313" key="2">
    <source>
        <dbReference type="EMBL" id="AAR38451.1"/>
    </source>
</evidence>
<dbReference type="PANTHER" id="PTHR43245">
    <property type="entry name" value="BIFUNCTIONAL POLYMYXIN RESISTANCE PROTEIN ARNA"/>
    <property type="match status" value="1"/>
</dbReference>
<sequence>MKQRILVTGSSGIIGGHVVRFLTAKSDETEIIKFSGDLTDFQNTRASVLTAGRVDSVIHLAAKVEVESSKMFPAQCYGVNVGGTINILSAIAELRQTPNFFLCSSAHIYAPQNHALTEETVPEPVSFYGRTKWMSEKAAKDICSALGIPLCIGRVFSIHDPKQGGSFLRPSILRRLDTHDFNLPFDLYGADSIRDFLSAEKAAKIIVSLVLNKYTGTVNIGSGKATLIRDFVQQLAAKKLDFNPMGLPDCLLADTSRLDAFMEVNGESTE</sequence>
<accession>Q6SEX1</accession>
<dbReference type="InterPro" id="IPR050177">
    <property type="entry name" value="Lipid_A_modif_metabolic_enz"/>
</dbReference>
<gene>
    <name evidence="2" type="ORF">MBMO_EBAC080-L028H02.117</name>
</gene>
<proteinExistence type="predicted"/>
<feature type="domain" description="NAD(P)-binding" evidence="1">
    <location>
        <begin position="28"/>
        <end position="234"/>
    </location>
</feature>
<dbReference type="EMBL" id="AY458649">
    <property type="protein sequence ID" value="AAR38451.1"/>
    <property type="molecule type" value="Genomic_DNA"/>
</dbReference>